<dbReference type="InterPro" id="IPR036838">
    <property type="entry name" value="Ribosomal_uS10_dom_sf"/>
</dbReference>
<evidence type="ECO:0000259" key="3">
    <source>
        <dbReference type="SMART" id="SM01403"/>
    </source>
</evidence>
<dbReference type="GO" id="GO:0005840">
    <property type="term" value="C:ribosome"/>
    <property type="evidence" value="ECO:0007669"/>
    <property type="project" value="UniProtKB-KW"/>
</dbReference>
<keyword evidence="2" id="KW-0687">Ribonucleoprotein</keyword>
<geneLocation type="mitochondrion" evidence="4"/>
<dbReference type="Gene3D" id="3.30.70.600">
    <property type="entry name" value="Ribosomal protein S10 domain"/>
    <property type="match status" value="1"/>
</dbReference>
<protein>
    <submittedName>
        <fullName evidence="4">Ribosomal protein S10</fullName>
    </submittedName>
</protein>
<evidence type="ECO:0000313" key="4">
    <source>
        <dbReference type="EMBL" id="QBZ73738.1"/>
    </source>
</evidence>
<accession>A0A4D6E534</accession>
<keyword evidence="1 4" id="KW-0689">Ribosomal protein</keyword>
<sequence>MFIKYVVKYMPKYKKSIIYICKVWSVSTDFKSLNYLSLLLPLSIYSTGLSTKIKRFTLLRSPLGNKASKDQFERREYRSYFTIKSQSSSKILAFLDILKYLNGVKFKVVLQEKNINNYK</sequence>
<organism evidence="4">
    <name type="scientific">Macrocystis integrifolia</name>
    <dbReference type="NCBI Taxonomy" id="169774"/>
    <lineage>
        <taxon>Eukaryota</taxon>
        <taxon>Sar</taxon>
        <taxon>Stramenopiles</taxon>
        <taxon>Ochrophyta</taxon>
        <taxon>PX clade</taxon>
        <taxon>Phaeophyceae</taxon>
        <taxon>Laminariales</taxon>
        <taxon>Laminariaceae</taxon>
        <taxon>Macrocystis</taxon>
    </lineage>
</organism>
<dbReference type="InterPro" id="IPR027486">
    <property type="entry name" value="Ribosomal_uS10_dom"/>
</dbReference>
<name>A0A4D6E534_9PHAE</name>
<dbReference type="Pfam" id="PF00338">
    <property type="entry name" value="Ribosomal_S10"/>
    <property type="match status" value="1"/>
</dbReference>
<gene>
    <name evidence="4" type="primary">rps10</name>
</gene>
<proteinExistence type="predicted"/>
<dbReference type="SUPFAM" id="SSF54999">
    <property type="entry name" value="Ribosomal protein S10"/>
    <property type="match status" value="1"/>
</dbReference>
<reference evidence="4" key="1">
    <citation type="journal article" date="2019" name="Mitochondrial DNA Part B Resour">
        <title>The complete mitochondrial genome of the brown alga Macrocystis integrifolia (Laminariales, Phaeophyceae).</title>
        <authorList>
            <person name="Chen J."/>
            <person name="Zang Y."/>
            <person name="Shang S."/>
            <person name="Tang X."/>
        </authorList>
    </citation>
    <scope>NUCLEOTIDE SEQUENCE</scope>
</reference>
<dbReference type="EMBL" id="MH411105">
    <property type="protein sequence ID" value="QBZ73738.1"/>
    <property type="molecule type" value="Genomic_DNA"/>
</dbReference>
<evidence type="ECO:0000256" key="1">
    <source>
        <dbReference type="ARBA" id="ARBA00022980"/>
    </source>
</evidence>
<dbReference type="GO" id="GO:1990904">
    <property type="term" value="C:ribonucleoprotein complex"/>
    <property type="evidence" value="ECO:0007669"/>
    <property type="project" value="UniProtKB-KW"/>
</dbReference>
<feature type="domain" description="Small ribosomal subunit protein uS10" evidence="3">
    <location>
        <begin position="22"/>
        <end position="109"/>
    </location>
</feature>
<dbReference type="RefSeq" id="YP_009648076.1">
    <property type="nucleotide sequence ID" value="NC_042669.1"/>
</dbReference>
<dbReference type="SMART" id="SM01403">
    <property type="entry name" value="Ribosomal_S10"/>
    <property type="match status" value="1"/>
</dbReference>
<keyword evidence="4" id="KW-0496">Mitochondrion</keyword>
<dbReference type="AlphaFoldDB" id="A0A4D6E534"/>
<evidence type="ECO:0000256" key="2">
    <source>
        <dbReference type="ARBA" id="ARBA00023274"/>
    </source>
</evidence>
<dbReference type="GeneID" id="40492225"/>